<accession>A0ABP4EHU0</accession>
<organism evidence="1 2">
    <name type="scientific">Kitasatospora arboriphila</name>
    <dbReference type="NCBI Taxonomy" id="258052"/>
    <lineage>
        <taxon>Bacteria</taxon>
        <taxon>Bacillati</taxon>
        <taxon>Actinomycetota</taxon>
        <taxon>Actinomycetes</taxon>
        <taxon>Kitasatosporales</taxon>
        <taxon>Streptomycetaceae</taxon>
        <taxon>Kitasatospora</taxon>
    </lineage>
</organism>
<comment type="caution">
    <text evidence="1">The sequence shown here is derived from an EMBL/GenBank/DDBJ whole genome shotgun (WGS) entry which is preliminary data.</text>
</comment>
<dbReference type="RefSeq" id="WP_344626364.1">
    <property type="nucleotide sequence ID" value="NZ_BAAALD010000065.1"/>
</dbReference>
<gene>
    <name evidence="1" type="ORF">GCM10009663_54810</name>
</gene>
<evidence type="ECO:0000313" key="1">
    <source>
        <dbReference type="EMBL" id="GAA1105767.1"/>
    </source>
</evidence>
<reference evidence="2" key="1">
    <citation type="journal article" date="2019" name="Int. J. Syst. Evol. Microbiol.">
        <title>The Global Catalogue of Microorganisms (GCM) 10K type strain sequencing project: providing services to taxonomists for standard genome sequencing and annotation.</title>
        <authorList>
            <consortium name="The Broad Institute Genomics Platform"/>
            <consortium name="The Broad Institute Genome Sequencing Center for Infectious Disease"/>
            <person name="Wu L."/>
            <person name="Ma J."/>
        </authorList>
    </citation>
    <scope>NUCLEOTIDE SEQUENCE [LARGE SCALE GENOMIC DNA]</scope>
    <source>
        <strain evidence="2">JCM 13002</strain>
    </source>
</reference>
<protein>
    <recommendedName>
        <fullName evidence="3">DNA-binding protein</fullName>
    </recommendedName>
</protein>
<proteinExistence type="predicted"/>
<evidence type="ECO:0000313" key="2">
    <source>
        <dbReference type="Proteomes" id="UP001499987"/>
    </source>
</evidence>
<evidence type="ECO:0008006" key="3">
    <source>
        <dbReference type="Google" id="ProtNLM"/>
    </source>
</evidence>
<keyword evidence="2" id="KW-1185">Reference proteome</keyword>
<sequence length="95" mass="10443">MKTWTDRLPQIPYPDRGLPAEGPWMTFEEAASRLGIGAYHLNVLTSVTHRIGLVRTTGTELAVTRAGVEAELAWRATASTGQKLRRLLKDTLAAL</sequence>
<name>A0ABP4EHU0_9ACTN</name>
<dbReference type="Proteomes" id="UP001499987">
    <property type="component" value="Unassembled WGS sequence"/>
</dbReference>
<dbReference type="EMBL" id="BAAALD010000065">
    <property type="protein sequence ID" value="GAA1105767.1"/>
    <property type="molecule type" value="Genomic_DNA"/>
</dbReference>